<organism evidence="9 10">
    <name type="scientific">Solihabitans fulvus</name>
    <dbReference type="NCBI Taxonomy" id="1892852"/>
    <lineage>
        <taxon>Bacteria</taxon>
        <taxon>Bacillati</taxon>
        <taxon>Actinomycetota</taxon>
        <taxon>Actinomycetes</taxon>
        <taxon>Pseudonocardiales</taxon>
        <taxon>Pseudonocardiaceae</taxon>
        <taxon>Solihabitans</taxon>
    </lineage>
</organism>
<dbReference type="Pfam" id="PF02687">
    <property type="entry name" value="FtsX"/>
    <property type="match status" value="2"/>
</dbReference>
<feature type="transmembrane region" description="Helical" evidence="7">
    <location>
        <begin position="480"/>
        <end position="500"/>
    </location>
</feature>
<feature type="transmembrane region" description="Helical" evidence="7">
    <location>
        <begin position="784"/>
        <end position="804"/>
    </location>
</feature>
<evidence type="ECO:0000256" key="3">
    <source>
        <dbReference type="ARBA" id="ARBA00022692"/>
    </source>
</evidence>
<dbReference type="InterPro" id="IPR003838">
    <property type="entry name" value="ABC3_permease_C"/>
</dbReference>
<keyword evidence="5 7" id="KW-0472">Membrane</keyword>
<dbReference type="Proteomes" id="UP000323454">
    <property type="component" value="Unassembled WGS sequence"/>
</dbReference>
<dbReference type="OrthoDB" id="3223244at2"/>
<keyword evidence="3 7" id="KW-0812">Transmembrane</keyword>
<feature type="transmembrane region" description="Helical" evidence="7">
    <location>
        <begin position="308"/>
        <end position="330"/>
    </location>
</feature>
<reference evidence="9 10" key="1">
    <citation type="submission" date="2019-09" db="EMBL/GenBank/DDBJ databases">
        <title>Goodfellowia gen. nov., a new genus of the Pseudonocardineae related to Actinoalloteichus, containing Goodfellowia coeruleoviolacea gen. nov., comb. nov. gen. nov., comb. nov.</title>
        <authorList>
            <person name="Labeda D."/>
        </authorList>
    </citation>
    <scope>NUCLEOTIDE SEQUENCE [LARGE SCALE GENOMIC DNA]</scope>
    <source>
        <strain evidence="9 10">AN110305</strain>
    </source>
</reference>
<name>A0A5B2XDE9_9PSEU</name>
<gene>
    <name evidence="9" type="ORF">F0L68_18550</name>
</gene>
<reference evidence="9 10" key="2">
    <citation type="submission" date="2019-09" db="EMBL/GenBank/DDBJ databases">
        <authorList>
            <person name="Jin C."/>
        </authorList>
    </citation>
    <scope>NUCLEOTIDE SEQUENCE [LARGE SCALE GENOMIC DNA]</scope>
    <source>
        <strain evidence="9 10">AN110305</strain>
    </source>
</reference>
<dbReference type="InterPro" id="IPR050250">
    <property type="entry name" value="Macrolide_Exporter_MacB"/>
</dbReference>
<dbReference type="GO" id="GO:0005886">
    <property type="term" value="C:plasma membrane"/>
    <property type="evidence" value="ECO:0007669"/>
    <property type="project" value="UniProtKB-SubCell"/>
</dbReference>
<evidence type="ECO:0000313" key="10">
    <source>
        <dbReference type="Proteomes" id="UP000323454"/>
    </source>
</evidence>
<keyword evidence="4 7" id="KW-1133">Transmembrane helix</keyword>
<feature type="transmembrane region" description="Helical" evidence="7">
    <location>
        <begin position="692"/>
        <end position="716"/>
    </location>
</feature>
<sequence>MLGLALSTLRHRKAGFVGAFVGLFCAAALVSSCGMLMDTGLRGVVEPERYVGAPVIVSGDQDVRAEERKSSTSTKTKTKPLGDRAWVAASVADRLRAVPGVRSVVTEVDLPAAVGAAPGAESWGHGWESAALTPFTLASGRAPEADGEIVVDAAARLAVGATTPLRTPAGTGVYRVVGVTAQSLPHQSTVFFGTAEARRLAGHDGQYSAIGVYPAGVAPAVVDALRGTAASVFTGDERGRVEFPGADTARTRLISMGAALGGTSLLVAVLVVAGTFALSGQRRQRELALLRAIAATPRQIRAMIGGEALVVSAVAGTLGAAAGIGLAFWLRDTFAGLGAIPVNLPLVVGPFPPLVAVAATLAAAWAAARVSARRIAAIRPVEALGDAAMTPPRVPVLRLAAGAVALAGGVVMTVLLSTIRTERGSGPLTPVTTLVWITAVALLGPPIARGTVAALGPALRLSRIGGWLAAANLRTDARRLAGVVTSLSLMVGMACTLLFAQTTMAHARGAEALAGNRADYVLGTRIGSGAAEDVRWLPGVRAVTEVLHTTVWTGVTSHSAQAVTPAGLSQTLDLDVRAGSIDRLAEDTVAVREGLGPGLGDDVPLSLADGTPVTLRVVAVYGRGLGFGDLTLAHDLVARHVDVPLNDSVLVAAPTVDRATLVGALRGEPGVAVLDRITAVSASSDGGTAVNYVALGLIVGFAAISVVNSLTMSTLGRSREFGLLRLVGTTRRQVLRMLAWEAGTVALIATVLGTAVALATLWAYSTGMTGMPTPYVPLPSYLSVVAVAAALALVATALPAALALRTRPTDAIGVGE</sequence>
<dbReference type="GO" id="GO:0022857">
    <property type="term" value="F:transmembrane transporter activity"/>
    <property type="evidence" value="ECO:0007669"/>
    <property type="project" value="TreeGrafter"/>
</dbReference>
<accession>A0A5B2XDE9</accession>
<evidence type="ECO:0000256" key="7">
    <source>
        <dbReference type="SAM" id="Phobius"/>
    </source>
</evidence>
<feature type="domain" description="ABC3 transporter permease C-terminal" evidence="8">
    <location>
        <begin position="261"/>
        <end position="374"/>
    </location>
</feature>
<keyword evidence="10" id="KW-1185">Reference proteome</keyword>
<evidence type="ECO:0000256" key="1">
    <source>
        <dbReference type="ARBA" id="ARBA00004651"/>
    </source>
</evidence>
<feature type="transmembrane region" description="Helical" evidence="7">
    <location>
        <begin position="737"/>
        <end position="764"/>
    </location>
</feature>
<evidence type="ECO:0000256" key="4">
    <source>
        <dbReference type="ARBA" id="ARBA00022989"/>
    </source>
</evidence>
<evidence type="ECO:0000256" key="6">
    <source>
        <dbReference type="ARBA" id="ARBA00038076"/>
    </source>
</evidence>
<dbReference type="EMBL" id="VUOB01000031">
    <property type="protein sequence ID" value="KAA2261125.1"/>
    <property type="molecule type" value="Genomic_DNA"/>
</dbReference>
<comment type="caution">
    <text evidence="9">The sequence shown here is derived from an EMBL/GenBank/DDBJ whole genome shotgun (WGS) entry which is preliminary data.</text>
</comment>
<protein>
    <submittedName>
        <fullName evidence="9">ABC transporter permease</fullName>
    </submittedName>
</protein>
<feature type="domain" description="ABC3 transporter permease C-terminal" evidence="8">
    <location>
        <begin position="693"/>
        <end position="806"/>
    </location>
</feature>
<proteinExistence type="inferred from homology"/>
<feature type="transmembrane region" description="Helical" evidence="7">
    <location>
        <begin position="253"/>
        <end position="278"/>
    </location>
</feature>
<evidence type="ECO:0000313" key="9">
    <source>
        <dbReference type="EMBL" id="KAA2261125.1"/>
    </source>
</evidence>
<dbReference type="PANTHER" id="PTHR30572">
    <property type="entry name" value="MEMBRANE COMPONENT OF TRANSPORTER-RELATED"/>
    <property type="match status" value="1"/>
</dbReference>
<comment type="similarity">
    <text evidence="6">Belongs to the ABC-4 integral membrane protein family.</text>
</comment>
<feature type="transmembrane region" description="Helical" evidence="7">
    <location>
        <begin position="350"/>
        <end position="368"/>
    </location>
</feature>
<evidence type="ECO:0000256" key="5">
    <source>
        <dbReference type="ARBA" id="ARBA00023136"/>
    </source>
</evidence>
<evidence type="ECO:0000259" key="8">
    <source>
        <dbReference type="Pfam" id="PF02687"/>
    </source>
</evidence>
<keyword evidence="2" id="KW-1003">Cell membrane</keyword>
<dbReference type="PANTHER" id="PTHR30572:SF4">
    <property type="entry name" value="ABC TRANSPORTER PERMEASE YTRF"/>
    <property type="match status" value="1"/>
</dbReference>
<evidence type="ECO:0000256" key="2">
    <source>
        <dbReference type="ARBA" id="ARBA00022475"/>
    </source>
</evidence>
<comment type="subcellular location">
    <subcellularLocation>
        <location evidence="1">Cell membrane</location>
        <topology evidence="1">Multi-pass membrane protein</topology>
    </subcellularLocation>
</comment>
<feature type="transmembrane region" description="Helical" evidence="7">
    <location>
        <begin position="399"/>
        <end position="419"/>
    </location>
</feature>
<feature type="transmembrane region" description="Helical" evidence="7">
    <location>
        <begin position="434"/>
        <end position="459"/>
    </location>
</feature>
<dbReference type="AlphaFoldDB" id="A0A5B2XDE9"/>